<dbReference type="CDD" id="cd05483">
    <property type="entry name" value="retropepsin_like_bacteria"/>
    <property type="match status" value="1"/>
</dbReference>
<keyword evidence="1" id="KW-0732">Signal</keyword>
<reference evidence="2 3" key="1">
    <citation type="submission" date="2020-06" db="EMBL/GenBank/DDBJ databases">
        <title>Schlegella sp. ID0723 isolated from air conditioner.</title>
        <authorList>
            <person name="Kim D.Y."/>
            <person name="Kim D.-U."/>
        </authorList>
    </citation>
    <scope>NUCLEOTIDE SEQUENCE [LARGE SCALE GENOMIC DNA]</scope>
    <source>
        <strain evidence="2 3">ID0723</strain>
    </source>
</reference>
<dbReference type="Gene3D" id="2.40.70.10">
    <property type="entry name" value="Acid Proteases"/>
    <property type="match status" value="1"/>
</dbReference>
<dbReference type="InterPro" id="IPR021109">
    <property type="entry name" value="Peptidase_aspartic_dom_sf"/>
</dbReference>
<comment type="caution">
    <text evidence="2">The sequence shown here is derived from an EMBL/GenBank/DDBJ whole genome shotgun (WGS) entry which is preliminary data.</text>
</comment>
<dbReference type="RefSeq" id="WP_176070038.1">
    <property type="nucleotide sequence ID" value="NZ_JABWMJ010000007.1"/>
</dbReference>
<gene>
    <name evidence="2" type="ORF">HQN59_15575</name>
</gene>
<sequence>MPDHTRGAVAAALATLALCVGNAGAQTVSLSGSLGSKALLMIDGKPRSIAVGSTVDGVRLVSVSGSEAIVEVKGQRITLALGAAQVNAGGQPSPGSGSQIVLSADINGHFFTAGTINGRAVRFVVDTGATSITIGQVEADRLGIDYRSGRRTYTNTANGVVPAYGVSLGVVQVGDVQVYNVDAIVLPAAISHVLLGNSFLTRFQMRRDNDRLTLERRF</sequence>
<dbReference type="InterPro" id="IPR001969">
    <property type="entry name" value="Aspartic_peptidase_AS"/>
</dbReference>
<evidence type="ECO:0000313" key="3">
    <source>
        <dbReference type="Proteomes" id="UP000529637"/>
    </source>
</evidence>
<dbReference type="SUPFAM" id="SSF50630">
    <property type="entry name" value="Acid proteases"/>
    <property type="match status" value="1"/>
</dbReference>
<feature type="chain" id="PRO_5031149497" evidence="1">
    <location>
        <begin position="26"/>
        <end position="218"/>
    </location>
</feature>
<dbReference type="GO" id="GO:0006508">
    <property type="term" value="P:proteolysis"/>
    <property type="evidence" value="ECO:0007669"/>
    <property type="project" value="UniProtKB-KW"/>
</dbReference>
<proteinExistence type="predicted"/>
<dbReference type="NCBIfam" id="TIGR02281">
    <property type="entry name" value="clan_AA_DTGA"/>
    <property type="match status" value="1"/>
</dbReference>
<organism evidence="2 3">
    <name type="scientific">Piscinibacter koreensis</name>
    <dbReference type="NCBI Taxonomy" id="2742824"/>
    <lineage>
        <taxon>Bacteria</taxon>
        <taxon>Pseudomonadati</taxon>
        <taxon>Pseudomonadota</taxon>
        <taxon>Betaproteobacteria</taxon>
        <taxon>Burkholderiales</taxon>
        <taxon>Sphaerotilaceae</taxon>
        <taxon>Piscinibacter</taxon>
    </lineage>
</organism>
<dbReference type="GO" id="GO:0004190">
    <property type="term" value="F:aspartic-type endopeptidase activity"/>
    <property type="evidence" value="ECO:0007669"/>
    <property type="project" value="InterPro"/>
</dbReference>
<dbReference type="Proteomes" id="UP000529637">
    <property type="component" value="Unassembled WGS sequence"/>
</dbReference>
<dbReference type="Pfam" id="PF13975">
    <property type="entry name" value="gag-asp_proteas"/>
    <property type="match status" value="1"/>
</dbReference>
<keyword evidence="2" id="KW-0378">Hydrolase</keyword>
<accession>A0A7Y6NPW8</accession>
<dbReference type="InterPro" id="IPR034122">
    <property type="entry name" value="Retropepsin-like_bacterial"/>
</dbReference>
<evidence type="ECO:0000313" key="2">
    <source>
        <dbReference type="EMBL" id="NUZ07183.1"/>
    </source>
</evidence>
<protein>
    <submittedName>
        <fullName evidence="2">TIGR02281 family clan AA aspartic protease</fullName>
        <ecNumber evidence="2">3.4.23.-</ecNumber>
    </submittedName>
</protein>
<feature type="signal peptide" evidence="1">
    <location>
        <begin position="1"/>
        <end position="25"/>
    </location>
</feature>
<name>A0A7Y6NPW8_9BURK</name>
<dbReference type="EC" id="3.4.23.-" evidence="2"/>
<dbReference type="InterPro" id="IPR011969">
    <property type="entry name" value="Clan_AA_Asp_peptidase_C"/>
</dbReference>
<dbReference type="PROSITE" id="PS00141">
    <property type="entry name" value="ASP_PROTEASE"/>
    <property type="match status" value="1"/>
</dbReference>
<dbReference type="EMBL" id="JABWMJ010000007">
    <property type="protein sequence ID" value="NUZ07183.1"/>
    <property type="molecule type" value="Genomic_DNA"/>
</dbReference>
<evidence type="ECO:0000256" key="1">
    <source>
        <dbReference type="SAM" id="SignalP"/>
    </source>
</evidence>
<dbReference type="AlphaFoldDB" id="A0A7Y6NPW8"/>
<keyword evidence="2" id="KW-0645">Protease</keyword>
<keyword evidence="3" id="KW-1185">Reference proteome</keyword>